<keyword evidence="7" id="KW-0539">Nucleus</keyword>
<dbReference type="PROSITE" id="PS50073">
    <property type="entry name" value="COPPER_FIST_2"/>
    <property type="match status" value="1"/>
</dbReference>
<evidence type="ECO:0000259" key="8">
    <source>
        <dbReference type="PROSITE" id="PS50073"/>
    </source>
</evidence>
<dbReference type="PRINTS" id="PR00617">
    <property type="entry name" value="COPPERFIST"/>
</dbReference>
<dbReference type="GO" id="GO:0000981">
    <property type="term" value="F:DNA-binding transcription factor activity, RNA polymerase II-specific"/>
    <property type="evidence" value="ECO:0007669"/>
    <property type="project" value="TreeGrafter"/>
</dbReference>
<dbReference type="SMART" id="SM00412">
    <property type="entry name" value="Cu_FIST"/>
    <property type="match status" value="1"/>
</dbReference>
<keyword evidence="6" id="KW-0804">Transcription</keyword>
<evidence type="ECO:0000313" key="9">
    <source>
        <dbReference type="EMBL" id="OJJ03481.1"/>
    </source>
</evidence>
<dbReference type="InterPro" id="IPR001083">
    <property type="entry name" value="Cu_fist_DNA-bd_dom"/>
</dbReference>
<keyword evidence="3" id="KW-0862">Zinc</keyword>
<accession>A0A1L9PPQ0</accession>
<evidence type="ECO:0000256" key="6">
    <source>
        <dbReference type="ARBA" id="ARBA00023163"/>
    </source>
</evidence>
<dbReference type="GO" id="GO:0005634">
    <property type="term" value="C:nucleus"/>
    <property type="evidence" value="ECO:0007669"/>
    <property type="project" value="UniProtKB-SubCell"/>
</dbReference>
<dbReference type="InterPro" id="IPR051763">
    <property type="entry name" value="Copper_Homeo_Regul"/>
</dbReference>
<evidence type="ECO:0000256" key="1">
    <source>
        <dbReference type="ARBA" id="ARBA00004123"/>
    </source>
</evidence>
<dbReference type="GeneID" id="63728224"/>
<dbReference type="GO" id="GO:0000978">
    <property type="term" value="F:RNA polymerase II cis-regulatory region sequence-specific DNA binding"/>
    <property type="evidence" value="ECO:0007669"/>
    <property type="project" value="TreeGrafter"/>
</dbReference>
<dbReference type="STRING" id="1036611.A0A1L9PPQ0"/>
<dbReference type="EMBL" id="KV878130">
    <property type="protein sequence ID" value="OJJ03481.1"/>
    <property type="molecule type" value="Genomic_DNA"/>
</dbReference>
<dbReference type="GO" id="GO:0045944">
    <property type="term" value="P:positive regulation of transcription by RNA polymerase II"/>
    <property type="evidence" value="ECO:0007669"/>
    <property type="project" value="TreeGrafter"/>
</dbReference>
<dbReference type="AlphaFoldDB" id="A0A1L9PPQ0"/>
<gene>
    <name evidence="9" type="ORF">ASPVEDRAFT_42940</name>
</gene>
<organism evidence="9 10">
    <name type="scientific">Aspergillus versicolor CBS 583.65</name>
    <dbReference type="NCBI Taxonomy" id="1036611"/>
    <lineage>
        <taxon>Eukaryota</taxon>
        <taxon>Fungi</taxon>
        <taxon>Dikarya</taxon>
        <taxon>Ascomycota</taxon>
        <taxon>Pezizomycotina</taxon>
        <taxon>Eurotiomycetes</taxon>
        <taxon>Eurotiomycetidae</taxon>
        <taxon>Eurotiales</taxon>
        <taxon>Aspergillaceae</taxon>
        <taxon>Aspergillus</taxon>
        <taxon>Aspergillus subgen. Nidulantes</taxon>
    </lineage>
</organism>
<dbReference type="Proteomes" id="UP000184073">
    <property type="component" value="Unassembled WGS sequence"/>
</dbReference>
<sequence length="101" mass="11356">MPLDEQGQKWSCEPCLRGHRSSKCKHFDRLMARVAKSGRPSKACPHGRLYCDCRKSYAVMERLASGMLASFQGSKPLPSRAKACLIRLCSSTVPCWRKRAV</sequence>
<dbReference type="FunFam" id="3.90.430.10:FF:000001">
    <property type="entry name" value="Copper fist DNA-binding protein"/>
    <property type="match status" value="1"/>
</dbReference>
<evidence type="ECO:0000256" key="3">
    <source>
        <dbReference type="ARBA" id="ARBA00022833"/>
    </source>
</evidence>
<dbReference type="RefSeq" id="XP_040669243.1">
    <property type="nucleotide sequence ID" value="XM_040812713.1"/>
</dbReference>
<keyword evidence="4" id="KW-0186">Copper</keyword>
<dbReference type="SMART" id="SM01090">
    <property type="entry name" value="Copper-fist"/>
    <property type="match status" value="1"/>
</dbReference>
<keyword evidence="10" id="KW-1185">Reference proteome</keyword>
<dbReference type="Pfam" id="PF00649">
    <property type="entry name" value="Copper-fist"/>
    <property type="match status" value="1"/>
</dbReference>
<evidence type="ECO:0000313" key="10">
    <source>
        <dbReference type="Proteomes" id="UP000184073"/>
    </source>
</evidence>
<evidence type="ECO:0000256" key="2">
    <source>
        <dbReference type="ARBA" id="ARBA00022723"/>
    </source>
</evidence>
<dbReference type="Gene3D" id="3.90.430.10">
    <property type="entry name" value="Copper fist DNA-binding domain"/>
    <property type="match status" value="1"/>
</dbReference>
<name>A0A1L9PPQ0_ASPVE</name>
<dbReference type="GO" id="GO:0006879">
    <property type="term" value="P:intracellular iron ion homeostasis"/>
    <property type="evidence" value="ECO:0007669"/>
    <property type="project" value="TreeGrafter"/>
</dbReference>
<evidence type="ECO:0000256" key="4">
    <source>
        <dbReference type="ARBA" id="ARBA00023008"/>
    </source>
</evidence>
<keyword evidence="2" id="KW-0479">Metal-binding</keyword>
<evidence type="ECO:0000256" key="7">
    <source>
        <dbReference type="ARBA" id="ARBA00023242"/>
    </source>
</evidence>
<dbReference type="VEuPathDB" id="FungiDB:ASPVEDRAFT_42940"/>
<reference evidence="10" key="1">
    <citation type="journal article" date="2017" name="Genome Biol.">
        <title>Comparative genomics reveals high biological diversity and specific adaptations in the industrially and medically important fungal genus Aspergillus.</title>
        <authorList>
            <person name="de Vries R.P."/>
            <person name="Riley R."/>
            <person name="Wiebenga A."/>
            <person name="Aguilar-Osorio G."/>
            <person name="Amillis S."/>
            <person name="Uchima C.A."/>
            <person name="Anderluh G."/>
            <person name="Asadollahi M."/>
            <person name="Askin M."/>
            <person name="Barry K."/>
            <person name="Battaglia E."/>
            <person name="Bayram O."/>
            <person name="Benocci T."/>
            <person name="Braus-Stromeyer S.A."/>
            <person name="Caldana C."/>
            <person name="Canovas D."/>
            <person name="Cerqueira G.C."/>
            <person name="Chen F."/>
            <person name="Chen W."/>
            <person name="Choi C."/>
            <person name="Clum A."/>
            <person name="Dos Santos R.A."/>
            <person name="Damasio A.R."/>
            <person name="Diallinas G."/>
            <person name="Emri T."/>
            <person name="Fekete E."/>
            <person name="Flipphi M."/>
            <person name="Freyberg S."/>
            <person name="Gallo A."/>
            <person name="Gournas C."/>
            <person name="Habgood R."/>
            <person name="Hainaut M."/>
            <person name="Harispe M.L."/>
            <person name="Henrissat B."/>
            <person name="Hilden K.S."/>
            <person name="Hope R."/>
            <person name="Hossain A."/>
            <person name="Karabika E."/>
            <person name="Karaffa L."/>
            <person name="Karanyi Z."/>
            <person name="Krasevec N."/>
            <person name="Kuo A."/>
            <person name="Kusch H."/>
            <person name="LaButti K."/>
            <person name="Lagendijk E.L."/>
            <person name="Lapidus A."/>
            <person name="Levasseur A."/>
            <person name="Lindquist E."/>
            <person name="Lipzen A."/>
            <person name="Logrieco A.F."/>
            <person name="MacCabe A."/>
            <person name="Maekelae M.R."/>
            <person name="Malavazi I."/>
            <person name="Melin P."/>
            <person name="Meyer V."/>
            <person name="Mielnichuk N."/>
            <person name="Miskei M."/>
            <person name="Molnar A.P."/>
            <person name="Mule G."/>
            <person name="Ngan C.Y."/>
            <person name="Orejas M."/>
            <person name="Orosz E."/>
            <person name="Ouedraogo J.P."/>
            <person name="Overkamp K.M."/>
            <person name="Park H.-S."/>
            <person name="Perrone G."/>
            <person name="Piumi F."/>
            <person name="Punt P.J."/>
            <person name="Ram A.F."/>
            <person name="Ramon A."/>
            <person name="Rauscher S."/>
            <person name="Record E."/>
            <person name="Riano-Pachon D.M."/>
            <person name="Robert V."/>
            <person name="Roehrig J."/>
            <person name="Ruller R."/>
            <person name="Salamov A."/>
            <person name="Salih N.S."/>
            <person name="Samson R.A."/>
            <person name="Sandor E."/>
            <person name="Sanguinetti M."/>
            <person name="Schuetze T."/>
            <person name="Sepcic K."/>
            <person name="Shelest E."/>
            <person name="Sherlock G."/>
            <person name="Sophianopoulou V."/>
            <person name="Squina F.M."/>
            <person name="Sun H."/>
            <person name="Susca A."/>
            <person name="Todd R.B."/>
            <person name="Tsang A."/>
            <person name="Unkles S.E."/>
            <person name="van de Wiele N."/>
            <person name="van Rossen-Uffink D."/>
            <person name="Oliveira J.V."/>
            <person name="Vesth T.C."/>
            <person name="Visser J."/>
            <person name="Yu J.-H."/>
            <person name="Zhou M."/>
            <person name="Andersen M.R."/>
            <person name="Archer D.B."/>
            <person name="Baker S.E."/>
            <person name="Benoit I."/>
            <person name="Brakhage A.A."/>
            <person name="Braus G.H."/>
            <person name="Fischer R."/>
            <person name="Frisvad J.C."/>
            <person name="Goldman G.H."/>
            <person name="Houbraken J."/>
            <person name="Oakley B."/>
            <person name="Pocsi I."/>
            <person name="Scazzocchio C."/>
            <person name="Seiboth B."/>
            <person name="vanKuyk P.A."/>
            <person name="Wortman J."/>
            <person name="Dyer P.S."/>
            <person name="Grigoriev I.V."/>
        </authorList>
    </citation>
    <scope>NUCLEOTIDE SEQUENCE [LARGE SCALE GENOMIC DNA]</scope>
    <source>
        <strain evidence="10">CBS 583.65</strain>
    </source>
</reference>
<dbReference type="GO" id="GO:0006878">
    <property type="term" value="P:intracellular copper ion homeostasis"/>
    <property type="evidence" value="ECO:0007669"/>
    <property type="project" value="TreeGrafter"/>
</dbReference>
<evidence type="ECO:0000256" key="5">
    <source>
        <dbReference type="ARBA" id="ARBA00023015"/>
    </source>
</evidence>
<dbReference type="OrthoDB" id="5600085at2759"/>
<comment type="subcellular location">
    <subcellularLocation>
        <location evidence="1">Nucleus</location>
    </subcellularLocation>
</comment>
<dbReference type="SUPFAM" id="SSF57879">
    <property type="entry name" value="Zinc domain conserved in yeast copper-regulated transcription factors"/>
    <property type="match status" value="1"/>
</dbReference>
<dbReference type="GO" id="GO:0005507">
    <property type="term" value="F:copper ion binding"/>
    <property type="evidence" value="ECO:0007669"/>
    <property type="project" value="InterPro"/>
</dbReference>
<feature type="domain" description="Copper-fist" evidence="8">
    <location>
        <begin position="6"/>
        <end position="41"/>
    </location>
</feature>
<protein>
    <recommendedName>
        <fullName evidence="8">Copper-fist domain-containing protein</fullName>
    </recommendedName>
</protein>
<dbReference type="PANTHER" id="PTHR28088:SF9">
    <property type="entry name" value="TRANSCRIPTION FACTOR GRISEA, PUTATIVE (AFU_ORTHOLOGUE AFUA_1G13190)-RELATED"/>
    <property type="match status" value="1"/>
</dbReference>
<proteinExistence type="predicted"/>
<keyword evidence="5" id="KW-0805">Transcription regulation</keyword>
<dbReference type="PANTHER" id="PTHR28088">
    <property type="entry name" value="TRANSCRIPTIONAL ACTIVATOR HAA1-RELATED"/>
    <property type="match status" value="1"/>
</dbReference>
<dbReference type="InterPro" id="IPR036395">
    <property type="entry name" value="Cu_fist_DNA-bd_dom_sf"/>
</dbReference>